<dbReference type="InterPro" id="IPR004360">
    <property type="entry name" value="Glyas_Fos-R_dOase_dom"/>
</dbReference>
<accession>A0A939J4W6</accession>
<dbReference type="InterPro" id="IPR029068">
    <property type="entry name" value="Glyas_Bleomycin-R_OHBP_Dase"/>
</dbReference>
<evidence type="ECO:0000259" key="1">
    <source>
        <dbReference type="PROSITE" id="PS51819"/>
    </source>
</evidence>
<dbReference type="SUPFAM" id="SSF54593">
    <property type="entry name" value="Glyoxalase/Bleomycin resistance protein/Dihydroxybiphenyl dioxygenase"/>
    <property type="match status" value="1"/>
</dbReference>
<protein>
    <submittedName>
        <fullName evidence="2">VOC family protein</fullName>
    </submittedName>
</protein>
<feature type="domain" description="VOC" evidence="1">
    <location>
        <begin position="4"/>
        <end position="128"/>
    </location>
</feature>
<name>A0A939J4W6_9HYPH</name>
<comment type="caution">
    <text evidence="2">The sequence shown here is derived from an EMBL/GenBank/DDBJ whole genome shotgun (WGS) entry which is preliminary data.</text>
</comment>
<dbReference type="InterPro" id="IPR037523">
    <property type="entry name" value="VOC_core"/>
</dbReference>
<reference evidence="2" key="1">
    <citation type="submission" date="2020-12" db="EMBL/GenBank/DDBJ databases">
        <title>Oil enriched cultivation method for isolating marine PHA-producing bacteria.</title>
        <authorList>
            <person name="Zheng W."/>
            <person name="Yu S."/>
            <person name="Huang Y."/>
        </authorList>
    </citation>
    <scope>NUCLEOTIDE SEQUENCE</scope>
    <source>
        <strain evidence="2">SY-2-12</strain>
    </source>
</reference>
<evidence type="ECO:0000313" key="2">
    <source>
        <dbReference type="EMBL" id="MBN9674008.1"/>
    </source>
</evidence>
<dbReference type="CDD" id="cd07263">
    <property type="entry name" value="VOC_like"/>
    <property type="match status" value="1"/>
</dbReference>
<gene>
    <name evidence="2" type="ORF">JF539_26865</name>
</gene>
<proteinExistence type="predicted"/>
<dbReference type="PANTHER" id="PTHR36437">
    <property type="entry name" value="GLYOXALASE/BLEOMYCIN RESISTANCE PROTEIN/DIOXYGENASE"/>
    <property type="match status" value="1"/>
</dbReference>
<dbReference type="AlphaFoldDB" id="A0A939J4W6"/>
<organism evidence="2 3">
    <name type="scientific">Roseibium aggregatum</name>
    <dbReference type="NCBI Taxonomy" id="187304"/>
    <lineage>
        <taxon>Bacteria</taxon>
        <taxon>Pseudomonadati</taxon>
        <taxon>Pseudomonadota</taxon>
        <taxon>Alphaproteobacteria</taxon>
        <taxon>Hyphomicrobiales</taxon>
        <taxon>Stappiaceae</taxon>
        <taxon>Roseibium</taxon>
    </lineage>
</organism>
<dbReference type="Gene3D" id="3.10.180.10">
    <property type="entry name" value="2,3-Dihydroxybiphenyl 1,2-Dioxygenase, domain 1"/>
    <property type="match status" value="1"/>
</dbReference>
<dbReference type="RefSeq" id="WP_207144308.1">
    <property type="nucleotide sequence ID" value="NZ_JAEKJZ010000009.1"/>
</dbReference>
<dbReference type="EMBL" id="JAEKJZ010000009">
    <property type="protein sequence ID" value="MBN9674008.1"/>
    <property type="molecule type" value="Genomic_DNA"/>
</dbReference>
<dbReference type="PANTHER" id="PTHR36437:SF2">
    <property type="entry name" value="GLYOXALASE_BLEOMYCIN RESISTANCE PROTEIN_DIOXYGENASE"/>
    <property type="match status" value="1"/>
</dbReference>
<evidence type="ECO:0000313" key="3">
    <source>
        <dbReference type="Proteomes" id="UP000664096"/>
    </source>
</evidence>
<dbReference type="Pfam" id="PF00903">
    <property type="entry name" value="Glyoxalase"/>
    <property type="match status" value="1"/>
</dbReference>
<dbReference type="PROSITE" id="PS51819">
    <property type="entry name" value="VOC"/>
    <property type="match status" value="1"/>
</dbReference>
<dbReference type="Proteomes" id="UP000664096">
    <property type="component" value="Unassembled WGS sequence"/>
</dbReference>
<sequence>MAQHLGAVALVVPDYDEALAFYVGKLGFDLIEDTRLTEDKRWVLVAPRGSSETRLLLAKADGPRQADAIGNQTGGRVFLFLNTDDFDRDHRAMTDFGVTFLEPPRVEPYGKVAVFVDPFGNKWDLIQPTFSASGRTFGS</sequence>